<evidence type="ECO:0000313" key="10">
    <source>
        <dbReference type="Proteomes" id="UP000279236"/>
    </source>
</evidence>
<keyword evidence="4" id="KW-0238">DNA-binding</keyword>
<dbReference type="PANTHER" id="PTHR12749">
    <property type="entry name" value="EXCISION REPAIR CROSS-COMPLEMENTING 1 ERCC1"/>
    <property type="match status" value="1"/>
</dbReference>
<dbReference type="GeneID" id="39588668"/>
<feature type="domain" description="ERCC1-like central" evidence="8">
    <location>
        <begin position="85"/>
        <end position="197"/>
    </location>
</feature>
<dbReference type="STRING" id="105984.A0A427Y4C1"/>
<keyword evidence="9" id="KW-0540">Nuclease</keyword>
<comment type="caution">
    <text evidence="9">The sequence shown here is derived from an EMBL/GenBank/DDBJ whole genome shotgun (WGS) entry which is preliminary data.</text>
</comment>
<dbReference type="Proteomes" id="UP000279236">
    <property type="component" value="Unassembled WGS sequence"/>
</dbReference>
<evidence type="ECO:0000256" key="2">
    <source>
        <dbReference type="ARBA" id="ARBA00008283"/>
    </source>
</evidence>
<evidence type="ECO:0000256" key="1">
    <source>
        <dbReference type="ARBA" id="ARBA00004123"/>
    </source>
</evidence>
<dbReference type="GO" id="GO:0070914">
    <property type="term" value="P:UV-damage excision repair"/>
    <property type="evidence" value="ECO:0007669"/>
    <property type="project" value="TreeGrafter"/>
</dbReference>
<feature type="compositionally biased region" description="Basic and acidic residues" evidence="7">
    <location>
        <begin position="302"/>
        <end position="311"/>
    </location>
</feature>
<keyword evidence="3" id="KW-0227">DNA damage</keyword>
<evidence type="ECO:0000256" key="3">
    <source>
        <dbReference type="ARBA" id="ARBA00022763"/>
    </source>
</evidence>
<dbReference type="NCBIfam" id="TIGR00597">
    <property type="entry name" value="rad10"/>
    <property type="match status" value="1"/>
</dbReference>
<dbReference type="SUPFAM" id="SSF47781">
    <property type="entry name" value="RuvA domain 2-like"/>
    <property type="match status" value="1"/>
</dbReference>
<evidence type="ECO:0000259" key="8">
    <source>
        <dbReference type="Pfam" id="PF03834"/>
    </source>
</evidence>
<dbReference type="InterPro" id="IPR047260">
    <property type="entry name" value="ERCC1-like_central_dom"/>
</dbReference>
<gene>
    <name evidence="9" type="primary">RAD10</name>
    <name evidence="9" type="ORF">EHS24_004125</name>
</gene>
<dbReference type="GO" id="GO:0006302">
    <property type="term" value="P:double-strand break repair"/>
    <property type="evidence" value="ECO:0007669"/>
    <property type="project" value="UniProtKB-ARBA"/>
</dbReference>
<evidence type="ECO:0000313" key="9">
    <source>
        <dbReference type="EMBL" id="RSH85940.1"/>
    </source>
</evidence>
<keyword evidence="9" id="KW-0378">Hydrolase</keyword>
<dbReference type="AlphaFoldDB" id="A0A427Y4C1"/>
<dbReference type="GO" id="GO:0000110">
    <property type="term" value="C:nucleotide-excision repair factor 1 complex"/>
    <property type="evidence" value="ECO:0007669"/>
    <property type="project" value="TreeGrafter"/>
</dbReference>
<dbReference type="FunFam" id="3.40.50.10130:FF:000001">
    <property type="entry name" value="DNA excision repair protein ERCC-1"/>
    <property type="match status" value="1"/>
</dbReference>
<protein>
    <submittedName>
        <fullName evidence="9">SsDNA endonuclease and repair protein rad10</fullName>
    </submittedName>
</protein>
<dbReference type="GO" id="GO:0070522">
    <property type="term" value="C:ERCC4-ERCC1 complex"/>
    <property type="evidence" value="ECO:0007669"/>
    <property type="project" value="TreeGrafter"/>
</dbReference>
<feature type="compositionally biased region" description="Polar residues" evidence="7">
    <location>
        <begin position="18"/>
        <end position="36"/>
    </location>
</feature>
<name>A0A427Y4C1_9TREE</name>
<dbReference type="SUPFAM" id="SSF52980">
    <property type="entry name" value="Restriction endonuclease-like"/>
    <property type="match status" value="1"/>
</dbReference>
<dbReference type="OrthoDB" id="10262814at2759"/>
<dbReference type="GO" id="GO:0004519">
    <property type="term" value="F:endonuclease activity"/>
    <property type="evidence" value="ECO:0007669"/>
    <property type="project" value="UniProtKB-KW"/>
</dbReference>
<evidence type="ECO:0000256" key="7">
    <source>
        <dbReference type="SAM" id="MobiDB-lite"/>
    </source>
</evidence>
<feature type="compositionally biased region" description="Polar residues" evidence="7">
    <location>
        <begin position="1"/>
        <end position="10"/>
    </location>
</feature>
<dbReference type="InterPro" id="IPR004579">
    <property type="entry name" value="ERCC1/RAD10/SWI10"/>
</dbReference>
<dbReference type="InterPro" id="IPR010994">
    <property type="entry name" value="RuvA_2-like"/>
</dbReference>
<evidence type="ECO:0000256" key="5">
    <source>
        <dbReference type="ARBA" id="ARBA00023204"/>
    </source>
</evidence>
<dbReference type="RefSeq" id="XP_028478725.1">
    <property type="nucleotide sequence ID" value="XM_028619753.1"/>
</dbReference>
<keyword evidence="9" id="KW-0255">Endonuclease</keyword>
<organism evidence="9 10">
    <name type="scientific">Apiotrichum porosum</name>
    <dbReference type="NCBI Taxonomy" id="105984"/>
    <lineage>
        <taxon>Eukaryota</taxon>
        <taxon>Fungi</taxon>
        <taxon>Dikarya</taxon>
        <taxon>Basidiomycota</taxon>
        <taxon>Agaricomycotina</taxon>
        <taxon>Tremellomycetes</taxon>
        <taxon>Trichosporonales</taxon>
        <taxon>Trichosporonaceae</taxon>
        <taxon>Apiotrichum</taxon>
    </lineage>
</organism>
<keyword evidence="10" id="KW-1185">Reference proteome</keyword>
<feature type="compositionally biased region" description="Polar residues" evidence="7">
    <location>
        <begin position="288"/>
        <end position="301"/>
    </location>
</feature>
<feature type="region of interest" description="Disordered" evidence="7">
    <location>
        <begin position="277"/>
        <end position="402"/>
    </location>
</feature>
<feature type="compositionally biased region" description="Acidic residues" evidence="7">
    <location>
        <begin position="382"/>
        <end position="393"/>
    </location>
</feature>
<dbReference type="GO" id="GO:0003684">
    <property type="term" value="F:damaged DNA binding"/>
    <property type="evidence" value="ECO:0007669"/>
    <property type="project" value="InterPro"/>
</dbReference>
<evidence type="ECO:0000256" key="6">
    <source>
        <dbReference type="ARBA" id="ARBA00023242"/>
    </source>
</evidence>
<comment type="subcellular location">
    <subcellularLocation>
        <location evidence="1">Nucleus</location>
    </subcellularLocation>
</comment>
<dbReference type="GO" id="GO:0003697">
    <property type="term" value="F:single-stranded DNA binding"/>
    <property type="evidence" value="ECO:0007669"/>
    <property type="project" value="TreeGrafter"/>
</dbReference>
<dbReference type="GO" id="GO:0006312">
    <property type="term" value="P:mitotic recombination"/>
    <property type="evidence" value="ECO:0007669"/>
    <property type="project" value="TreeGrafter"/>
</dbReference>
<keyword evidence="5" id="KW-0234">DNA repair</keyword>
<proteinExistence type="inferred from homology"/>
<dbReference type="InterPro" id="IPR011335">
    <property type="entry name" value="Restrct_endonuc-II-like"/>
</dbReference>
<feature type="region of interest" description="Disordered" evidence="7">
    <location>
        <begin position="1"/>
        <end position="79"/>
    </location>
</feature>
<dbReference type="PANTHER" id="PTHR12749:SF0">
    <property type="entry name" value="DNA EXCISION REPAIR PROTEIN ERCC-1"/>
    <property type="match status" value="1"/>
</dbReference>
<dbReference type="EMBL" id="RSCE01000002">
    <property type="protein sequence ID" value="RSH85940.1"/>
    <property type="molecule type" value="Genomic_DNA"/>
</dbReference>
<evidence type="ECO:0000256" key="4">
    <source>
        <dbReference type="ARBA" id="ARBA00023125"/>
    </source>
</evidence>
<dbReference type="Pfam" id="PF03834">
    <property type="entry name" value="Rad10"/>
    <property type="match status" value="1"/>
</dbReference>
<reference evidence="9 10" key="1">
    <citation type="submission" date="2018-11" db="EMBL/GenBank/DDBJ databases">
        <title>Genome sequence of Apiotrichum porosum DSM 27194.</title>
        <authorList>
            <person name="Aliyu H."/>
            <person name="Gorte O."/>
            <person name="Ochsenreither K."/>
        </authorList>
    </citation>
    <scope>NUCLEOTIDE SEQUENCE [LARGE SCALE GENOMIC DNA]</scope>
    <source>
        <strain evidence="9 10">DSM 27194</strain>
    </source>
</reference>
<accession>A0A427Y4C1</accession>
<dbReference type="CDD" id="cd22325">
    <property type="entry name" value="ERCC1_C-like"/>
    <property type="match status" value="1"/>
</dbReference>
<sequence>MSDTPQQRPLSTAPGFQPASSLPRSTHAPSLSSNRNAGGGQRLPPKTGESSSTVAAAPGGGPSAPAPPSGPSKPVNRPAASKNAIVHSVLQRRNPILPLIRNVGLEIGDIKADYQVGAHNGVLFLSLKYHRLHPEYIHTRIEKIQNVYKLRILLILCDINEHQQPLRELSKLAIINELTILVAFSNEEAAQYLTTLKAYEHKSADSLKERVRQTYQEQLEHVLTSGRKVNKANAETLSATFGSFASMVKQPNQALNNVKGIGATKTLSLYRAFNEPFIAGAGPKPPTVASSKQKGTAATTTPKDDGERDGPETTMSGEPAKSIGASLELGEKTSNDNEDSPPFRRQPSTPPTPKRPDDRRLPSRSPSAERTPPPDAVWHDPLDDDEDDDDDIEQPVAKKARV</sequence>
<dbReference type="Gene3D" id="3.40.50.10130">
    <property type="match status" value="1"/>
</dbReference>
<comment type="similarity">
    <text evidence="2">Belongs to the ERCC1/RAD10/SWI10 family.</text>
</comment>
<keyword evidence="6" id="KW-0539">Nucleus</keyword>
<dbReference type="Gene3D" id="1.10.150.20">
    <property type="entry name" value="5' to 3' exonuclease, C-terminal subdomain"/>
    <property type="match status" value="1"/>
</dbReference>